<dbReference type="PROSITE" id="PS00012">
    <property type="entry name" value="PHOSPHOPANTETHEINE"/>
    <property type="match status" value="1"/>
</dbReference>
<dbReference type="SMART" id="SM00823">
    <property type="entry name" value="PKS_PP"/>
    <property type="match status" value="2"/>
</dbReference>
<feature type="region of interest" description="N-terminal hotdog fold" evidence="4">
    <location>
        <begin position="1317"/>
        <end position="1450"/>
    </location>
</feature>
<dbReference type="InterPro" id="IPR001227">
    <property type="entry name" value="Ac_transferase_dom_sf"/>
</dbReference>
<dbReference type="Pfam" id="PF22621">
    <property type="entry name" value="CurL-like_PKS_C"/>
    <property type="match status" value="1"/>
</dbReference>
<dbReference type="InterPro" id="IPR006162">
    <property type="entry name" value="Ppantetheine_attach_site"/>
</dbReference>
<keyword evidence="10" id="KW-1185">Reference proteome</keyword>
<evidence type="ECO:0000259" key="7">
    <source>
        <dbReference type="PROSITE" id="PS52004"/>
    </source>
</evidence>
<evidence type="ECO:0000313" key="9">
    <source>
        <dbReference type="EMBL" id="RYO94433.1"/>
    </source>
</evidence>
<evidence type="ECO:0000259" key="6">
    <source>
        <dbReference type="PROSITE" id="PS50075"/>
    </source>
</evidence>
<dbReference type="InterPro" id="IPR020841">
    <property type="entry name" value="PKS_Beta-ketoAc_synthase_dom"/>
</dbReference>
<keyword evidence="1" id="KW-0596">Phosphopantetheine</keyword>
<dbReference type="Pfam" id="PF00550">
    <property type="entry name" value="PP-binding"/>
    <property type="match status" value="2"/>
</dbReference>
<dbReference type="Pfam" id="PF00698">
    <property type="entry name" value="Acyl_transf_1"/>
    <property type="match status" value="1"/>
</dbReference>
<feature type="domain" description="PKS/mFAS DH" evidence="8">
    <location>
        <begin position="1317"/>
        <end position="1625"/>
    </location>
</feature>
<accession>A0ABY0HL09</accession>
<dbReference type="InterPro" id="IPR016039">
    <property type="entry name" value="Thiolase-like"/>
</dbReference>
<dbReference type="SMART" id="SM01294">
    <property type="entry name" value="PKS_PP_betabranch"/>
    <property type="match status" value="1"/>
</dbReference>
<dbReference type="InterPro" id="IPR014030">
    <property type="entry name" value="Ketoacyl_synth_N"/>
</dbReference>
<dbReference type="PANTHER" id="PTHR43775">
    <property type="entry name" value="FATTY ACID SYNTHASE"/>
    <property type="match status" value="1"/>
</dbReference>
<dbReference type="PROSITE" id="PS52019">
    <property type="entry name" value="PKS_MFAS_DH"/>
    <property type="match status" value="1"/>
</dbReference>
<dbReference type="InterPro" id="IPR030918">
    <property type="entry name" value="PT_fungal_PKS"/>
</dbReference>
<dbReference type="Gene3D" id="3.30.70.3290">
    <property type="match status" value="1"/>
</dbReference>
<dbReference type="InterPro" id="IPR042104">
    <property type="entry name" value="PKS_dehydratase_sf"/>
</dbReference>
<dbReference type="InterPro" id="IPR001031">
    <property type="entry name" value="Thioesterase"/>
</dbReference>
<dbReference type="Proteomes" id="UP000294003">
    <property type="component" value="Unassembled WGS sequence"/>
</dbReference>
<comment type="caution">
    <text evidence="9">The sequence shown here is derived from an EMBL/GenBank/DDBJ whole genome shotgun (WGS) entry which is preliminary data.</text>
</comment>
<dbReference type="Gene3D" id="1.10.1200.10">
    <property type="entry name" value="ACP-like"/>
    <property type="match status" value="2"/>
</dbReference>
<dbReference type="Gene3D" id="3.40.47.10">
    <property type="match status" value="1"/>
</dbReference>
<dbReference type="InterPro" id="IPR014043">
    <property type="entry name" value="Acyl_transferase_dom"/>
</dbReference>
<dbReference type="CDD" id="cd00833">
    <property type="entry name" value="PKS"/>
    <property type="match status" value="1"/>
</dbReference>
<reference evidence="9 10" key="1">
    <citation type="submission" date="2018-06" db="EMBL/GenBank/DDBJ databases">
        <title>Complete Genomes of Monosporascus.</title>
        <authorList>
            <person name="Robinson A.J."/>
            <person name="Natvig D.O."/>
        </authorList>
    </citation>
    <scope>NUCLEOTIDE SEQUENCE [LARGE SCALE GENOMIC DNA]</scope>
    <source>
        <strain evidence="9 10">CBS 609.92</strain>
    </source>
</reference>
<dbReference type="InterPro" id="IPR016035">
    <property type="entry name" value="Acyl_Trfase/lysoPLipase"/>
</dbReference>
<feature type="compositionally biased region" description="Low complexity" evidence="5">
    <location>
        <begin position="1665"/>
        <end position="1676"/>
    </location>
</feature>
<dbReference type="InterPro" id="IPR016036">
    <property type="entry name" value="Malonyl_transacylase_ACP-bd"/>
</dbReference>
<feature type="active site" description="Proton acceptor; for dehydratase activity" evidence="4">
    <location>
        <position position="1349"/>
    </location>
</feature>
<dbReference type="InterPro" id="IPR014031">
    <property type="entry name" value="Ketoacyl_synth_C"/>
</dbReference>
<dbReference type="Gene3D" id="3.10.129.110">
    <property type="entry name" value="Polyketide synthase dehydratase"/>
    <property type="match status" value="1"/>
</dbReference>
<feature type="domain" description="Ketosynthase family 3 (KS3)" evidence="7">
    <location>
        <begin position="383"/>
        <end position="815"/>
    </location>
</feature>
<dbReference type="SMART" id="SM00827">
    <property type="entry name" value="PKS_AT"/>
    <property type="match status" value="1"/>
</dbReference>
<keyword evidence="2" id="KW-0597">Phosphoprotein</keyword>
<dbReference type="InterPro" id="IPR029058">
    <property type="entry name" value="AB_hydrolase_fold"/>
</dbReference>
<dbReference type="PANTHER" id="PTHR43775:SF40">
    <property type="entry name" value="NORSOLORINIC ACID SYNTHASE STCA"/>
    <property type="match status" value="1"/>
</dbReference>
<organism evidence="9 10">
    <name type="scientific">Monosporascus cannonballus</name>
    <dbReference type="NCBI Taxonomy" id="155416"/>
    <lineage>
        <taxon>Eukaryota</taxon>
        <taxon>Fungi</taxon>
        <taxon>Dikarya</taxon>
        <taxon>Ascomycota</taxon>
        <taxon>Pezizomycotina</taxon>
        <taxon>Sordariomycetes</taxon>
        <taxon>Xylariomycetidae</taxon>
        <taxon>Xylariales</taxon>
        <taxon>Xylariales incertae sedis</taxon>
        <taxon>Monosporascus</taxon>
    </lineage>
</organism>
<dbReference type="SUPFAM" id="SSF55048">
    <property type="entry name" value="Probable ACP-binding domain of malonyl-CoA ACP transacylase"/>
    <property type="match status" value="1"/>
</dbReference>
<dbReference type="InterPro" id="IPR032088">
    <property type="entry name" value="SAT"/>
</dbReference>
<evidence type="ECO:0000256" key="5">
    <source>
        <dbReference type="SAM" id="MobiDB-lite"/>
    </source>
</evidence>
<evidence type="ECO:0000313" key="10">
    <source>
        <dbReference type="Proteomes" id="UP000294003"/>
    </source>
</evidence>
<dbReference type="SUPFAM" id="SSF53474">
    <property type="entry name" value="alpha/beta-Hydrolases"/>
    <property type="match status" value="1"/>
</dbReference>
<dbReference type="InterPro" id="IPR009081">
    <property type="entry name" value="PP-bd_ACP"/>
</dbReference>
<feature type="domain" description="Carrier" evidence="6">
    <location>
        <begin position="1836"/>
        <end position="1915"/>
    </location>
</feature>
<dbReference type="PROSITE" id="PS00606">
    <property type="entry name" value="KS3_1"/>
    <property type="match status" value="1"/>
</dbReference>
<dbReference type="Gene3D" id="3.40.366.10">
    <property type="entry name" value="Malonyl-Coenzyme A Acyl Carrier Protein, domain 2"/>
    <property type="match status" value="2"/>
</dbReference>
<dbReference type="InterPro" id="IPR020806">
    <property type="entry name" value="PKS_PP-bd"/>
</dbReference>
<dbReference type="InterPro" id="IPR050091">
    <property type="entry name" value="PKS_NRPS_Biosynth_Enz"/>
</dbReference>
<evidence type="ECO:0008006" key="11">
    <source>
        <dbReference type="Google" id="ProtNLM"/>
    </source>
</evidence>
<evidence type="ECO:0000256" key="4">
    <source>
        <dbReference type="PROSITE-ProRule" id="PRU01363"/>
    </source>
</evidence>
<dbReference type="EMBL" id="QJNS01000010">
    <property type="protein sequence ID" value="RYO94433.1"/>
    <property type="molecule type" value="Genomic_DNA"/>
</dbReference>
<dbReference type="SUPFAM" id="SSF47336">
    <property type="entry name" value="ACP-like"/>
    <property type="match status" value="2"/>
</dbReference>
<dbReference type="Pfam" id="PF02801">
    <property type="entry name" value="Ketoacyl-synt_C"/>
    <property type="match status" value="1"/>
</dbReference>
<evidence type="ECO:0000256" key="2">
    <source>
        <dbReference type="ARBA" id="ARBA00022553"/>
    </source>
</evidence>
<dbReference type="InterPro" id="IPR020802">
    <property type="entry name" value="TesA-like"/>
</dbReference>
<dbReference type="PROSITE" id="PS50075">
    <property type="entry name" value="CARRIER"/>
    <property type="match status" value="2"/>
</dbReference>
<dbReference type="SUPFAM" id="SSF53901">
    <property type="entry name" value="Thiolase-like"/>
    <property type="match status" value="1"/>
</dbReference>
<feature type="region of interest" description="Disordered" evidence="5">
    <location>
        <begin position="1649"/>
        <end position="1676"/>
    </location>
</feature>
<dbReference type="Pfam" id="PF00975">
    <property type="entry name" value="Thioesterase"/>
    <property type="match status" value="1"/>
</dbReference>
<evidence type="ECO:0000259" key="8">
    <source>
        <dbReference type="PROSITE" id="PS52019"/>
    </source>
</evidence>
<dbReference type="InterPro" id="IPR036736">
    <property type="entry name" value="ACP-like_sf"/>
</dbReference>
<dbReference type="SMART" id="SM00824">
    <property type="entry name" value="PKS_TE"/>
    <property type="match status" value="1"/>
</dbReference>
<feature type="compositionally biased region" description="Low complexity" evidence="5">
    <location>
        <begin position="1917"/>
        <end position="1944"/>
    </location>
</feature>
<feature type="domain" description="Carrier" evidence="6">
    <location>
        <begin position="1690"/>
        <end position="1767"/>
    </location>
</feature>
<dbReference type="InterPro" id="IPR049900">
    <property type="entry name" value="PKS_mFAS_DH"/>
</dbReference>
<feature type="region of interest" description="C-terminal hotdog fold" evidence="4">
    <location>
        <begin position="1478"/>
        <end position="1625"/>
    </location>
</feature>
<dbReference type="Gene3D" id="3.40.50.1820">
    <property type="entry name" value="alpha/beta hydrolase"/>
    <property type="match status" value="1"/>
</dbReference>
<protein>
    <recommendedName>
        <fullName evidence="11">S-adenosyl-L-methionine-dependent N-methyltransferase</fullName>
    </recommendedName>
</protein>
<gene>
    <name evidence="9" type="ORF">DL762_000529</name>
</gene>
<feature type="region of interest" description="Disordered" evidence="5">
    <location>
        <begin position="1917"/>
        <end position="1963"/>
    </location>
</feature>
<dbReference type="Pfam" id="PF00109">
    <property type="entry name" value="ketoacyl-synt"/>
    <property type="match status" value="1"/>
</dbReference>
<dbReference type="NCBIfam" id="TIGR04532">
    <property type="entry name" value="PT_fungal_PKS"/>
    <property type="match status" value="1"/>
</dbReference>
<name>A0ABY0HL09_9PEZI</name>
<dbReference type="PROSITE" id="PS52004">
    <property type="entry name" value="KS3_2"/>
    <property type="match status" value="1"/>
</dbReference>
<sequence>MTSRWGRRQARVYLVGDSTLDVATGLLTLLRNGHSPLLQSFFEATYRVIRAEVATLAAVQRASFPHFSSIQDLLALQRRGHLHPALHKALVCAFQLAAFICGSGEPHDLFTQQDDLYLVGLCTGALAAAAISSSRHISDLLKLGPHAVGVAFRTAFRAYEVAESIEHGFKSWSITVTNSSENELRKLISDFSDEKRLPVTSRPYLSFIAATCITVSGPPSVLRCLRESNLAGNRMVDLNLYVPYHAKHLFTLEDVDSILSTSPVSEWSRYISQLPVISPADGTIKHAQHYHGLLHGAVEDILMNPISWEDVVNGLAYVSRFSSPGILSMCAVGTTLDRQLRNTLEQRGFAVDTSTLLSEPSTHAPEVSARELSSEAYASTSGKSKIAIVGMSGRFPGAEDLGAFWDLLFKGLDVHKVVPPSRWNAGTHVDRDKARKNTSSTPFGCWLDNPGVFDAKFFNVTPREAPQIDPASRLALMTAYEAMESAGMVPGTTPSTQKDRVGVVYGVTSNDWMEVNSAQNIDAFFIPGGCRAFIPGRINYFFKFSGPSLSLDTACSSSLSAIHTACNSLWQGDVDTVIAGGTNVLTNPDYTAGLDRGHFLSRTGNCKTFDQTADGYCRAEGVCTVILKRLDDAIAENDPILAVILGAHTNHSAETDSITRPLAEAQKRLFDKILSDASVDPLEIGYVEMHGTGTQTGDPIEIESVVDTFAPKGPLPRKVDRPLFIGAVKSNVGHGEAAAGVTSLAKALLMMKHDTIPPHAGIRTKVHEKFAAVLDERNVHIAREPLEWKRNNSSRKVFINNFSAAGGNSALLIEDAPELPCVEGTDPRSTHILTASAKTSASLKRNIESLAIFLSHDTSVCTSLPALSYTATARRAHYPYRVAVYGANLGQIKAELQKVLDRDGSFARPHPALHITFAFTGNGSQYCGMAKQLFENFPTFRADLIRYDRLVQCHGFPSCISLSLDATGSIDDFDPVTVQVATVCLELALARLCMSWGIKPSSVVGHSLGEYAALAVSGVLSEADAIFLVARRAQLLQQRCRQGSHSMLAVHASRSVLDRFLSGRRCDVACINGPEDVVLAGTVDELRELKALLHWQGIKATPLNVPYAFHSAQVDPILDELEEACQGVSFHKPTVPVICPLLATVVHEAGTFSPHYLRRHCRESVDFLGAVRNAHSDGVMNARSVVLELGPQPITCGMIRNTFGDTITTLAILKKGQDTFPLLTKSLSSLYTVGCNIDWREYHSGFPMSHQVVQLPAYSWDLKEYWIQYVHDWSLRKGDPVPDSLKAPVTFKESSVLETLPSVSAIAVPLLENTMIHSVLKDSLVGKTCFFVVETDLSREDINPIARGHKVNKIPLITPSVYAEIAQRIGKHIIDKYQPHLKECSIGVEEMTIERALVVHDGPQPQVLRSTVSYDMGTSTATCHFETFDPKAQKPRQHSQCKLRFRNRATALSTVQAHIKLSQVRIGELDKEVGHSSAYRFSKSMIYKIVGSLAQFDPDYRQLDEIVLNSSTMDASSKVGFGNLKSAGTFYTNPVVIDALSQSAGFIMNGNDGADLSSEVFVNHGWASFQLFEEISASRTYRTYCKMEQKQAKHWEGNCLVLDGDTIVAWFGGINLQGVPYRVLQYILSNEHSSQSASSMTVASSTSALKSSQKMKPKLQSVPTSKAAAPKHAASPLTPTVETAVPVARDSGNEKVLQVLQVLSEETGIPSVELTYESEFTELGVDSLVMLQIASRLNEKMIIDIEPSTLSSMATVKDLCQFVHPGDPVAEFPITVASEAGVSTSTEIPKDAPVEKHMVDRMAPLPVKSGVKRLPQEHASALNAPSGQEFGNSTPAYDDELVEKALQIISEETGVAVGEFTEDTVFADMGVDSMLTLMIMARYREELELDVSAGVSMFTELPTVYDLKRFLGNSSDAPAPTAAIAPPSSSSSSSETGRSTEASSWVTTPDLKGESESSLAMQGTQTHVARAASSVILQGRPRNDPQTLILFPDGSGCAASYVAMAPVRPGLAVIGLNCPYYRHPEEMEDVTLDALMRSYLNEVRRRQPTGPYNLGGWSSGGILAFRAAQMLIQEGDQVDTLVLIDAPPPTGLDPLPDRWYEHCAKANLFGNMPGLSVPSSTPLATLVPHFRAMVDMLRNYHADPLPVGFTPRTSIALAGTSVFDGRPGRPVFQTRPEDPEGIKFLTQPRTDWTAGAWAPLFPLDEPAVYVMEGQDHFSMMQKENGEQLAKFISDATAI</sequence>
<evidence type="ECO:0000256" key="1">
    <source>
        <dbReference type="ARBA" id="ARBA00022450"/>
    </source>
</evidence>
<evidence type="ECO:0000256" key="3">
    <source>
        <dbReference type="ARBA" id="ARBA00022679"/>
    </source>
</evidence>
<dbReference type="SMART" id="SM00825">
    <property type="entry name" value="PKS_KS"/>
    <property type="match status" value="1"/>
</dbReference>
<feature type="active site" description="Proton donor; for dehydratase activity" evidence="4">
    <location>
        <position position="1538"/>
    </location>
</feature>
<dbReference type="Pfam" id="PF16073">
    <property type="entry name" value="SAT"/>
    <property type="match status" value="1"/>
</dbReference>
<keyword evidence="3" id="KW-0808">Transferase</keyword>
<dbReference type="SUPFAM" id="SSF52151">
    <property type="entry name" value="FabD/lysophospholipase-like"/>
    <property type="match status" value="1"/>
</dbReference>
<dbReference type="InterPro" id="IPR018201">
    <property type="entry name" value="Ketoacyl_synth_AS"/>
</dbReference>
<proteinExistence type="predicted"/>